<feature type="domain" description="Remorin C-terminal" evidence="3">
    <location>
        <begin position="409"/>
        <end position="511"/>
    </location>
</feature>
<proteinExistence type="inferred from homology"/>
<organism evidence="4 5">
    <name type="scientific">Iris pallida</name>
    <name type="common">Sweet iris</name>
    <dbReference type="NCBI Taxonomy" id="29817"/>
    <lineage>
        <taxon>Eukaryota</taxon>
        <taxon>Viridiplantae</taxon>
        <taxon>Streptophyta</taxon>
        <taxon>Embryophyta</taxon>
        <taxon>Tracheophyta</taxon>
        <taxon>Spermatophyta</taxon>
        <taxon>Magnoliopsida</taxon>
        <taxon>Liliopsida</taxon>
        <taxon>Asparagales</taxon>
        <taxon>Iridaceae</taxon>
        <taxon>Iridoideae</taxon>
        <taxon>Irideae</taxon>
        <taxon>Iris</taxon>
    </lineage>
</organism>
<dbReference type="EMBL" id="JANAVB010010801">
    <property type="protein sequence ID" value="KAJ6838130.1"/>
    <property type="molecule type" value="Genomic_DNA"/>
</dbReference>
<keyword evidence="5" id="KW-1185">Reference proteome</keyword>
<accession>A0AAX6HAS2</accession>
<feature type="compositionally biased region" description="Basic and acidic residues" evidence="2">
    <location>
        <begin position="87"/>
        <end position="97"/>
    </location>
</feature>
<evidence type="ECO:0000259" key="3">
    <source>
        <dbReference type="Pfam" id="PF03763"/>
    </source>
</evidence>
<comment type="caution">
    <text evidence="4">The sequence shown here is derived from an EMBL/GenBank/DDBJ whole genome shotgun (WGS) entry which is preliminary data.</text>
</comment>
<evidence type="ECO:0000256" key="1">
    <source>
        <dbReference type="ARBA" id="ARBA00005711"/>
    </source>
</evidence>
<evidence type="ECO:0000313" key="5">
    <source>
        <dbReference type="Proteomes" id="UP001140949"/>
    </source>
</evidence>
<protein>
    <recommendedName>
        <fullName evidence="3">Remorin C-terminal domain-containing protein</fullName>
    </recommendedName>
</protein>
<dbReference type="Pfam" id="PF03763">
    <property type="entry name" value="Remorin_C"/>
    <property type="match status" value="1"/>
</dbReference>
<feature type="compositionally biased region" description="Basic and acidic residues" evidence="2">
    <location>
        <begin position="256"/>
        <end position="268"/>
    </location>
</feature>
<feature type="region of interest" description="Disordered" evidence="2">
    <location>
        <begin position="244"/>
        <end position="345"/>
    </location>
</feature>
<evidence type="ECO:0000313" key="4">
    <source>
        <dbReference type="EMBL" id="KAJ6838130.1"/>
    </source>
</evidence>
<feature type="compositionally biased region" description="Polar residues" evidence="2">
    <location>
        <begin position="297"/>
        <end position="324"/>
    </location>
</feature>
<feature type="region of interest" description="Disordered" evidence="2">
    <location>
        <begin position="21"/>
        <end position="99"/>
    </location>
</feature>
<dbReference type="AlphaFoldDB" id="A0AAX6HAS2"/>
<name>A0AAX6HAS2_IRIPA</name>
<dbReference type="InterPro" id="IPR005516">
    <property type="entry name" value="Remorin_C"/>
</dbReference>
<dbReference type="PANTHER" id="PTHR31471:SF49">
    <property type="entry name" value="REMORIN FAMILY PROTEIN"/>
    <property type="match status" value="1"/>
</dbReference>
<dbReference type="Proteomes" id="UP001140949">
    <property type="component" value="Unassembled WGS sequence"/>
</dbReference>
<feature type="region of interest" description="Disordered" evidence="2">
    <location>
        <begin position="484"/>
        <end position="508"/>
    </location>
</feature>
<comment type="similarity">
    <text evidence="1">Belongs to the remorin family.</text>
</comment>
<reference evidence="4" key="1">
    <citation type="journal article" date="2023" name="GigaByte">
        <title>Genome assembly of the bearded iris, Iris pallida Lam.</title>
        <authorList>
            <person name="Bruccoleri R.E."/>
            <person name="Oakeley E.J."/>
            <person name="Faust A.M.E."/>
            <person name="Altorfer M."/>
            <person name="Dessus-Babus S."/>
            <person name="Burckhardt D."/>
            <person name="Oertli M."/>
            <person name="Naumann U."/>
            <person name="Petersen F."/>
            <person name="Wong J."/>
        </authorList>
    </citation>
    <scope>NUCLEOTIDE SEQUENCE</scope>
    <source>
        <strain evidence="4">GSM-AAB239-AS_SAM_17_03QT</strain>
    </source>
</reference>
<gene>
    <name evidence="4" type="ORF">M6B38_322540</name>
</gene>
<feature type="compositionally biased region" description="Polar residues" evidence="2">
    <location>
        <begin position="496"/>
        <end position="505"/>
    </location>
</feature>
<dbReference type="PANTHER" id="PTHR31471">
    <property type="entry name" value="OS02G0116800 PROTEIN"/>
    <property type="match status" value="1"/>
</dbReference>
<sequence length="522" mass="57875">MDYERIHKVQMGVISPSKLRMKLLGAHNSKKKEGGSHSSRTSPSKLEEMEYAKNRLLTSEPDDEAASGSKPVASAEHSKSELSAMDVHSKDKCDASRAKPQFTRSLSYQCQAGSSLSTVHPMRPLDEDGNGYDSGHDNGSTSSFEFHRGERSLHHSAVGPFSRHLPSKWNDAEKWIVNRQAPHLNVSKKNIQQNQGGRPVNSSWMKVAPDSMIADTKRVVSGNHPSQIGGKFFFVPNCLNGVGEPADLSQGSDEVSSQKEKDHKEVSSQEKPITETPVIPTVESVSMRDVGTEMTPIPSQDPSRTGTPLGATTPSRSPISSMPSTPKRGPAPSCGQAIPADEKDCQKKGCKKELSEKELQIKTRQEIAALGIKLGKMNIASWASKHEAEHSSQSPQTIVVAQQLKADYEARAAAWEEIEKAKHTARYKQKELKLQAWESHQRAKLEAKLRKIEVQVEQMRIQAQEKIVEKLAVTRRLVEERRADAEARRNEQAARTSQQVESIRQTGRVPRSHHNRCLSCFL</sequence>
<reference evidence="4" key="2">
    <citation type="submission" date="2023-04" db="EMBL/GenBank/DDBJ databases">
        <authorList>
            <person name="Bruccoleri R.E."/>
            <person name="Oakeley E.J."/>
            <person name="Faust A.-M."/>
            <person name="Dessus-Babus S."/>
            <person name="Altorfer M."/>
            <person name="Burckhardt D."/>
            <person name="Oertli M."/>
            <person name="Naumann U."/>
            <person name="Petersen F."/>
            <person name="Wong J."/>
        </authorList>
    </citation>
    <scope>NUCLEOTIDE SEQUENCE</scope>
    <source>
        <strain evidence="4">GSM-AAB239-AS_SAM_17_03QT</strain>
        <tissue evidence="4">Leaf</tissue>
    </source>
</reference>
<evidence type="ECO:0000256" key="2">
    <source>
        <dbReference type="SAM" id="MobiDB-lite"/>
    </source>
</evidence>